<dbReference type="Proteomes" id="UP000036503">
    <property type="component" value="Unassembled WGS sequence"/>
</dbReference>
<dbReference type="PATRIC" id="fig|1122219.3.peg.114"/>
<proteinExistence type="inferred from homology"/>
<dbReference type="Pfam" id="PF08340">
    <property type="entry name" value="YicC-like_C"/>
    <property type="match status" value="1"/>
</dbReference>
<keyword evidence="2" id="KW-0540">Nuclease</keyword>
<keyword evidence="3" id="KW-0255">Endonuclease</keyword>
<keyword evidence="4" id="KW-0378">Hydrolase</keyword>
<gene>
    <name evidence="8" type="ORF">AB840_00530</name>
</gene>
<dbReference type="InterPro" id="IPR013527">
    <property type="entry name" value="YicC-like_N"/>
</dbReference>
<evidence type="ECO:0000313" key="8">
    <source>
        <dbReference type="EMBL" id="KMO87902.1"/>
    </source>
</evidence>
<reference evidence="8 9" key="1">
    <citation type="submission" date="2015-06" db="EMBL/GenBank/DDBJ databases">
        <title>Draft genome sequence of beer spoilage bacterium Megasphaera cerevisiae type strain 20462.</title>
        <authorList>
            <person name="Kutumbaka K."/>
            <person name="Pasmowitz J."/>
            <person name="Mategko J."/>
            <person name="Reyes D."/>
            <person name="Friedrich A."/>
            <person name="Han S."/>
            <person name="Martens-Habbena W."/>
            <person name="Neal-McKinney J."/>
            <person name="Janagama H.K."/>
            <person name="Nadala C."/>
            <person name="Samadpour M."/>
        </authorList>
    </citation>
    <scope>NUCLEOTIDE SEQUENCE [LARGE SCALE GENOMIC DNA]</scope>
    <source>
        <strain evidence="8 9">DSM 20462</strain>
    </source>
</reference>
<feature type="domain" description="Endoribonuclease YicC-like C-terminal" evidence="7">
    <location>
        <begin position="173"/>
        <end position="294"/>
    </location>
</feature>
<dbReference type="PANTHER" id="PTHR30636">
    <property type="entry name" value="UPF0701 PROTEIN YICC"/>
    <property type="match status" value="1"/>
</dbReference>
<dbReference type="STRING" id="39029.BSR42_06360"/>
<feature type="domain" description="Endoribonuclease YicC-like N-terminal" evidence="6">
    <location>
        <begin position="1"/>
        <end position="156"/>
    </location>
</feature>
<comment type="cofactor">
    <cofactor evidence="1">
        <name>a divalent metal cation</name>
        <dbReference type="ChEBI" id="CHEBI:60240"/>
    </cofactor>
</comment>
<evidence type="ECO:0000259" key="7">
    <source>
        <dbReference type="Pfam" id="PF08340"/>
    </source>
</evidence>
<keyword evidence="9" id="KW-1185">Reference proteome</keyword>
<name>A0A0J6X164_9FIRM</name>
<evidence type="ECO:0000256" key="1">
    <source>
        <dbReference type="ARBA" id="ARBA00001968"/>
    </source>
</evidence>
<evidence type="ECO:0008006" key="10">
    <source>
        <dbReference type="Google" id="ProtNLM"/>
    </source>
</evidence>
<dbReference type="InParanoid" id="A0A0J6X164"/>
<comment type="caution">
    <text evidence="8">The sequence shown here is derived from an EMBL/GenBank/DDBJ whole genome shotgun (WGS) entry which is preliminary data.</text>
</comment>
<evidence type="ECO:0000256" key="3">
    <source>
        <dbReference type="ARBA" id="ARBA00022759"/>
    </source>
</evidence>
<evidence type="ECO:0000259" key="6">
    <source>
        <dbReference type="Pfam" id="PF03755"/>
    </source>
</evidence>
<sequence>MRSMTGFGAGTSGSDRLSVTIEMRAVNQRFLELNIRMPHAYLILEEKLRSKIKQTLCRGKVDVFVTVHELVPQAPQIYVDYAALAACKKALDAINEKMFSQDRTTLPMIMELTKDWFVQESPAINLDTSWPIFSEALDDALRGITAMREAEGANIQHDLLLRTGNMETAIDAIAARKQEILIRYEAKLEKKILALCAKAQKIPDEDRFLQEVSMYADKVDFTEEVVRFQSHVLQLKEIVSKDGDIGRKLDFLIQEMNREINTIGSKANDLDITEYVLQLKNELEKLREQVQNIE</sequence>
<dbReference type="Pfam" id="PF03755">
    <property type="entry name" value="YicC-like_N"/>
    <property type="match status" value="1"/>
</dbReference>
<dbReference type="InterPro" id="IPR005229">
    <property type="entry name" value="YicC/YloC-like"/>
</dbReference>
<protein>
    <recommendedName>
        <fullName evidence="10">YicC family protein</fullName>
    </recommendedName>
</protein>
<dbReference type="OrthoDB" id="9771229at2"/>
<accession>A0A0J6X164</accession>
<dbReference type="PANTHER" id="PTHR30636:SF3">
    <property type="entry name" value="UPF0701 PROTEIN YICC"/>
    <property type="match status" value="1"/>
</dbReference>
<dbReference type="NCBIfam" id="TIGR00255">
    <property type="entry name" value="YicC/YloC family endoribonuclease"/>
    <property type="match status" value="1"/>
</dbReference>
<dbReference type="AlphaFoldDB" id="A0A0J6X164"/>
<organism evidence="8 9">
    <name type="scientific">Megasphaera cerevisiae DSM 20462</name>
    <dbReference type="NCBI Taxonomy" id="1122219"/>
    <lineage>
        <taxon>Bacteria</taxon>
        <taxon>Bacillati</taxon>
        <taxon>Bacillota</taxon>
        <taxon>Negativicutes</taxon>
        <taxon>Veillonellales</taxon>
        <taxon>Veillonellaceae</taxon>
        <taxon>Megasphaera</taxon>
    </lineage>
</organism>
<dbReference type="GO" id="GO:0016787">
    <property type="term" value="F:hydrolase activity"/>
    <property type="evidence" value="ECO:0007669"/>
    <property type="project" value="UniProtKB-KW"/>
</dbReference>
<dbReference type="EMBL" id="LEKT01000001">
    <property type="protein sequence ID" value="KMO87902.1"/>
    <property type="molecule type" value="Genomic_DNA"/>
</dbReference>
<dbReference type="FunCoup" id="A0A0J6X164">
    <property type="interactions" value="100"/>
</dbReference>
<evidence type="ECO:0000313" key="9">
    <source>
        <dbReference type="Proteomes" id="UP000036503"/>
    </source>
</evidence>
<evidence type="ECO:0000256" key="2">
    <source>
        <dbReference type="ARBA" id="ARBA00022722"/>
    </source>
</evidence>
<evidence type="ECO:0000256" key="4">
    <source>
        <dbReference type="ARBA" id="ARBA00022801"/>
    </source>
</evidence>
<evidence type="ECO:0000256" key="5">
    <source>
        <dbReference type="ARBA" id="ARBA00035648"/>
    </source>
</evidence>
<comment type="similarity">
    <text evidence="5">Belongs to the YicC/YloC family.</text>
</comment>
<dbReference type="GO" id="GO:0004521">
    <property type="term" value="F:RNA endonuclease activity"/>
    <property type="evidence" value="ECO:0007669"/>
    <property type="project" value="InterPro"/>
</dbReference>
<dbReference type="InterPro" id="IPR013551">
    <property type="entry name" value="YicC-like_C"/>
</dbReference>